<name>A0A1X2I3S1_9FUNG</name>
<sequence length="759" mass="85684">MPQINDDFTTLAYDQSDPSTLLTRSLPLLPFQNQVGGHCSFFRFSKRAICKPMSHKEQEFYEYLEHHHAPLLPFTSQYLGVVNVTYRSFNAQPMLPEVVLAENQHLLANWKKYLHSSTPSQRSKQRRKQHQQQRRYSSSSNLNKTPGSSCTTDRGDSPAKHCAPPSRSPMTFKEQVLREVFSPDALQERLQQVQDWQRGMRQRQLDDISADQIDNGDNNKNGNSCGDNDGQPRDPMKKSILQTSRSVLDFRRQQLTDSSEAVASARNSEHSSHDPIHSILSNTSSSTTNHNDLVPATLSMMESRVDSADNDQGPVNNDTSSNVKNDDFSGDHMNALQVTVHPRRPSLIDSTTSAPQTPRMRETKLHNPHIRPPSMPSQPPIPNLTSSPSDLSLSPTCLSPTYIESSISTSTATPASASTSYISSSPSSPSAHQQSQQTDQQQQGREAITTTSESASWRPRKEPTNPWSVQMYQRDLEKVSVDDTQQFILIEDLTDEIKYPCVLDLKMGTRQHGVYSNSTKMLSQTKKCERSTSLRLGVRISGMQVYNVNDGQFLFEDKYKGRSLTQHGFRDSLVRYFDNGHGCHIIHLPALIRKLVLIYRIIQTMDSFRFYASSLLIIYDAADNTKDKGDADQEDVLVDKRRKRRIDVRLIDFAKSVTKHEWISYRQEFTYPPSKYEGGGGSYAQTQSVGLLDDNDDGIGPDLGYLLGVHSLISCFVWIYIKHGGKKEDLADLDDLLLFEDPPSWLEEQDNAGNEQDTQ</sequence>
<feature type="region of interest" description="Disordered" evidence="5">
    <location>
        <begin position="304"/>
        <end position="396"/>
    </location>
</feature>
<evidence type="ECO:0000256" key="2">
    <source>
        <dbReference type="ARBA" id="ARBA00022679"/>
    </source>
</evidence>
<dbReference type="GO" id="GO:0005634">
    <property type="term" value="C:nucleus"/>
    <property type="evidence" value="ECO:0007669"/>
    <property type="project" value="TreeGrafter"/>
</dbReference>
<feature type="compositionally biased region" description="Polar residues" evidence="5">
    <location>
        <begin position="215"/>
        <end position="226"/>
    </location>
</feature>
<keyword evidence="2 4" id="KW-0808">Transferase</keyword>
<dbReference type="Pfam" id="PF03770">
    <property type="entry name" value="IPK"/>
    <property type="match status" value="1"/>
</dbReference>
<dbReference type="Proteomes" id="UP000193560">
    <property type="component" value="Unassembled WGS sequence"/>
</dbReference>
<dbReference type="AlphaFoldDB" id="A0A1X2I3S1"/>
<dbReference type="GO" id="GO:0032958">
    <property type="term" value="P:inositol phosphate biosynthetic process"/>
    <property type="evidence" value="ECO:0007669"/>
    <property type="project" value="InterPro"/>
</dbReference>
<dbReference type="InterPro" id="IPR038286">
    <property type="entry name" value="IPK_sf"/>
</dbReference>
<reference evidence="6 7" key="1">
    <citation type="submission" date="2016-07" db="EMBL/GenBank/DDBJ databases">
        <title>Pervasive Adenine N6-methylation of Active Genes in Fungi.</title>
        <authorList>
            <consortium name="DOE Joint Genome Institute"/>
            <person name="Mondo S.J."/>
            <person name="Dannebaum R.O."/>
            <person name="Kuo R.C."/>
            <person name="Labutti K."/>
            <person name="Haridas S."/>
            <person name="Kuo A."/>
            <person name="Salamov A."/>
            <person name="Ahrendt S.R."/>
            <person name="Lipzen A."/>
            <person name="Sullivan W."/>
            <person name="Andreopoulos W.B."/>
            <person name="Clum A."/>
            <person name="Lindquist E."/>
            <person name="Daum C."/>
            <person name="Ramamoorthy G.K."/>
            <person name="Gryganskyi A."/>
            <person name="Culley D."/>
            <person name="Magnuson J.K."/>
            <person name="James T.Y."/>
            <person name="O'Malley M.A."/>
            <person name="Stajich J.E."/>
            <person name="Spatafora J.W."/>
            <person name="Visel A."/>
            <person name="Grigoriev I.V."/>
        </authorList>
    </citation>
    <scope>NUCLEOTIDE SEQUENCE [LARGE SCALE GENOMIC DNA]</scope>
    <source>
        <strain evidence="6 7">NRRL 1336</strain>
    </source>
</reference>
<keyword evidence="7" id="KW-1185">Reference proteome</keyword>
<comment type="caution">
    <text evidence="6">The sequence shown here is derived from an EMBL/GenBank/DDBJ whole genome shotgun (WGS) entry which is preliminary data.</text>
</comment>
<dbReference type="InterPro" id="IPR005522">
    <property type="entry name" value="IPK"/>
</dbReference>
<comment type="similarity">
    <text evidence="1 4">Belongs to the inositol phosphokinase (IPK) family.</text>
</comment>
<feature type="region of interest" description="Disordered" evidence="5">
    <location>
        <begin position="253"/>
        <end position="292"/>
    </location>
</feature>
<dbReference type="EMBL" id="MCGE01000030">
    <property type="protein sequence ID" value="ORZ08693.1"/>
    <property type="molecule type" value="Genomic_DNA"/>
</dbReference>
<evidence type="ECO:0000256" key="3">
    <source>
        <dbReference type="ARBA" id="ARBA00022777"/>
    </source>
</evidence>
<dbReference type="GO" id="GO:0000824">
    <property type="term" value="F:inositol-1,4,5,6-tetrakisphosphate 3-kinase activity"/>
    <property type="evidence" value="ECO:0007669"/>
    <property type="project" value="TreeGrafter"/>
</dbReference>
<dbReference type="Gene3D" id="3.30.470.160">
    <property type="entry name" value="Inositol polyphosphate kinase"/>
    <property type="match status" value="1"/>
</dbReference>
<proteinExistence type="inferred from homology"/>
<feature type="compositionally biased region" description="Low complexity" evidence="5">
    <location>
        <begin position="277"/>
        <end position="291"/>
    </location>
</feature>
<feature type="compositionally biased region" description="Low complexity" evidence="5">
    <location>
        <begin position="384"/>
        <end position="396"/>
    </location>
</feature>
<feature type="compositionally biased region" description="Polar residues" evidence="5">
    <location>
        <begin position="141"/>
        <end position="152"/>
    </location>
</feature>
<dbReference type="GO" id="GO:0005737">
    <property type="term" value="C:cytoplasm"/>
    <property type="evidence" value="ECO:0007669"/>
    <property type="project" value="TreeGrafter"/>
</dbReference>
<feature type="compositionally biased region" description="Low complexity" evidence="5">
    <location>
        <begin position="413"/>
        <end position="443"/>
    </location>
</feature>
<feature type="compositionally biased region" description="Polar residues" evidence="5">
    <location>
        <begin position="313"/>
        <end position="323"/>
    </location>
</feature>
<evidence type="ECO:0000256" key="4">
    <source>
        <dbReference type="RuleBase" id="RU363090"/>
    </source>
</evidence>
<feature type="compositionally biased region" description="Basic residues" evidence="5">
    <location>
        <begin position="123"/>
        <end position="133"/>
    </location>
</feature>
<dbReference type="PANTHER" id="PTHR12400:SF21">
    <property type="entry name" value="KINASE"/>
    <property type="match status" value="1"/>
</dbReference>
<evidence type="ECO:0000313" key="6">
    <source>
        <dbReference type="EMBL" id="ORZ08693.1"/>
    </source>
</evidence>
<feature type="region of interest" description="Disordered" evidence="5">
    <location>
        <begin position="208"/>
        <end position="237"/>
    </location>
</feature>
<evidence type="ECO:0000313" key="7">
    <source>
        <dbReference type="Proteomes" id="UP000193560"/>
    </source>
</evidence>
<evidence type="ECO:0000256" key="1">
    <source>
        <dbReference type="ARBA" id="ARBA00007374"/>
    </source>
</evidence>
<dbReference type="SUPFAM" id="SSF56104">
    <property type="entry name" value="SAICAR synthase-like"/>
    <property type="match status" value="1"/>
</dbReference>
<accession>A0A1X2I3S1</accession>
<dbReference type="GO" id="GO:0008440">
    <property type="term" value="F:inositol-1,4,5-trisphosphate 3-kinase activity"/>
    <property type="evidence" value="ECO:0007669"/>
    <property type="project" value="TreeGrafter"/>
</dbReference>
<dbReference type="EC" id="2.7.-.-" evidence="4"/>
<feature type="region of interest" description="Disordered" evidence="5">
    <location>
        <begin position="116"/>
        <end position="171"/>
    </location>
</feature>
<organism evidence="6 7">
    <name type="scientific">Absidia repens</name>
    <dbReference type="NCBI Taxonomy" id="90262"/>
    <lineage>
        <taxon>Eukaryota</taxon>
        <taxon>Fungi</taxon>
        <taxon>Fungi incertae sedis</taxon>
        <taxon>Mucoromycota</taxon>
        <taxon>Mucoromycotina</taxon>
        <taxon>Mucoromycetes</taxon>
        <taxon>Mucorales</taxon>
        <taxon>Cunninghamellaceae</taxon>
        <taxon>Absidia</taxon>
    </lineage>
</organism>
<feature type="region of interest" description="Disordered" evidence="5">
    <location>
        <begin position="413"/>
        <end position="466"/>
    </location>
</feature>
<feature type="compositionally biased region" description="Basic and acidic residues" evidence="5">
    <location>
        <begin position="267"/>
        <end position="276"/>
    </location>
</feature>
<dbReference type="GO" id="GO:0046854">
    <property type="term" value="P:phosphatidylinositol phosphate biosynthetic process"/>
    <property type="evidence" value="ECO:0007669"/>
    <property type="project" value="TreeGrafter"/>
</dbReference>
<dbReference type="PANTHER" id="PTHR12400">
    <property type="entry name" value="INOSITOL POLYPHOSPHATE KINASE"/>
    <property type="match status" value="1"/>
</dbReference>
<protein>
    <recommendedName>
        <fullName evidence="4">Kinase</fullName>
        <ecNumber evidence="4">2.7.-.-</ecNumber>
    </recommendedName>
</protein>
<dbReference type="OrthoDB" id="2573163at2759"/>
<evidence type="ECO:0000256" key="5">
    <source>
        <dbReference type="SAM" id="MobiDB-lite"/>
    </source>
</evidence>
<feature type="compositionally biased region" description="Pro residues" evidence="5">
    <location>
        <begin position="370"/>
        <end position="382"/>
    </location>
</feature>
<dbReference type="STRING" id="90262.A0A1X2I3S1"/>
<keyword evidence="3 4" id="KW-0418">Kinase</keyword>
<gene>
    <name evidence="6" type="ORF">BCR42DRAFT_455445</name>
</gene>